<organism evidence="1 2">
    <name type="scientific">Belnapia arida</name>
    <dbReference type="NCBI Taxonomy" id="2804533"/>
    <lineage>
        <taxon>Bacteria</taxon>
        <taxon>Pseudomonadati</taxon>
        <taxon>Pseudomonadota</taxon>
        <taxon>Alphaproteobacteria</taxon>
        <taxon>Acetobacterales</taxon>
        <taxon>Roseomonadaceae</taxon>
        <taxon>Belnapia</taxon>
    </lineage>
</organism>
<accession>A0ABS1TYR1</accession>
<reference evidence="1 2" key="1">
    <citation type="submission" date="2021-01" db="EMBL/GenBank/DDBJ databases">
        <title>Belnapia mucosa sp. nov. and Belnapia arida sp. nov., isolated from the Tabernas Desert (Almeria, Spain).</title>
        <authorList>
            <person name="Molina-Menor E."/>
            <person name="Vidal-Verdu A."/>
            <person name="Calonge A."/>
            <person name="Satari L."/>
            <person name="Pereto J."/>
            <person name="Porcar M."/>
        </authorList>
    </citation>
    <scope>NUCLEOTIDE SEQUENCE [LARGE SCALE GENOMIC DNA]</scope>
    <source>
        <strain evidence="1 2">T18</strain>
    </source>
</reference>
<evidence type="ECO:0000313" key="1">
    <source>
        <dbReference type="EMBL" id="MBL6077581.1"/>
    </source>
</evidence>
<protein>
    <submittedName>
        <fullName evidence="1">Uncharacterized protein</fullName>
    </submittedName>
</protein>
<dbReference type="EMBL" id="JAETWB010000001">
    <property type="protein sequence ID" value="MBL6077581.1"/>
    <property type="molecule type" value="Genomic_DNA"/>
</dbReference>
<dbReference type="RefSeq" id="WP_202830675.1">
    <property type="nucleotide sequence ID" value="NZ_JAETWB010000001.1"/>
</dbReference>
<dbReference type="Proteomes" id="UP000660885">
    <property type="component" value="Unassembled WGS sequence"/>
</dbReference>
<evidence type="ECO:0000313" key="2">
    <source>
        <dbReference type="Proteomes" id="UP000660885"/>
    </source>
</evidence>
<comment type="caution">
    <text evidence="1">The sequence shown here is derived from an EMBL/GenBank/DDBJ whole genome shotgun (WGS) entry which is preliminary data.</text>
</comment>
<gene>
    <name evidence="1" type="ORF">JMJ56_06140</name>
</gene>
<proteinExistence type="predicted"/>
<sequence>MPSLDPEEGDAIRQALGLDRAARPYRNHYPAPGDDPVAGRLVERGLMERGAATPAGLVLFQVTEAGARQVGARLPEAEAGR</sequence>
<keyword evidence="2" id="KW-1185">Reference proteome</keyword>
<name>A0ABS1TYR1_9PROT</name>